<evidence type="ECO:0000313" key="15">
    <source>
        <dbReference type="Proteomes" id="UP000064007"/>
    </source>
</evidence>
<dbReference type="Gene3D" id="3.40.1780.10">
    <property type="entry name" value="QueA-like"/>
    <property type="match status" value="1"/>
</dbReference>
<evidence type="ECO:0000256" key="4">
    <source>
        <dbReference type="ARBA" id="ARBA00022490"/>
    </source>
</evidence>
<dbReference type="GO" id="GO:0008616">
    <property type="term" value="P:tRNA queuosine(34) biosynthetic process"/>
    <property type="evidence" value="ECO:0007669"/>
    <property type="project" value="UniProtKB-UniRule"/>
</dbReference>
<evidence type="ECO:0000256" key="7">
    <source>
        <dbReference type="ARBA" id="ARBA00022785"/>
    </source>
</evidence>
<comment type="subunit">
    <text evidence="3 13">Monomer.</text>
</comment>
<comment type="similarity">
    <text evidence="9 13">Belongs to the QueA family.</text>
</comment>
<gene>
    <name evidence="13 14" type="primary">queA</name>
    <name evidence="14" type="ORF">BN1208_0282</name>
</gene>
<dbReference type="GO" id="GO:0005737">
    <property type="term" value="C:cytoplasm"/>
    <property type="evidence" value="ECO:0007669"/>
    <property type="project" value="UniProtKB-SubCell"/>
</dbReference>
<evidence type="ECO:0000256" key="6">
    <source>
        <dbReference type="ARBA" id="ARBA00022691"/>
    </source>
</evidence>
<dbReference type="InterPro" id="IPR036100">
    <property type="entry name" value="QueA_sf"/>
</dbReference>
<keyword evidence="4 13" id="KW-0963">Cytoplasm</keyword>
<protein>
    <recommendedName>
        <fullName evidence="11 13">S-adenosylmethionine:tRNA ribosyltransferase-isomerase</fullName>
        <ecNumber evidence="10 13">2.4.99.17</ecNumber>
    </recommendedName>
    <alternativeName>
        <fullName evidence="12 13">Queuosine biosynthesis protein QueA</fullName>
    </alternativeName>
</protein>
<name>A0A0D6EUJ2_9PROT</name>
<evidence type="ECO:0000256" key="11">
    <source>
        <dbReference type="ARBA" id="ARBA00069325"/>
    </source>
</evidence>
<keyword evidence="6 13" id="KW-0949">S-adenosyl-L-methionine</keyword>
<dbReference type="EC" id="2.4.99.17" evidence="10 13"/>
<dbReference type="Proteomes" id="UP000064007">
    <property type="component" value="Chromosome 1"/>
</dbReference>
<dbReference type="GO" id="GO:0051075">
    <property type="term" value="F:S-adenosylmethionine:tRNA ribosyltransferase-isomerase activity"/>
    <property type="evidence" value="ECO:0007669"/>
    <property type="project" value="UniProtKB-EC"/>
</dbReference>
<dbReference type="KEGG" id="mbat:BN1208_0282"/>
<dbReference type="Gene3D" id="2.40.10.240">
    <property type="entry name" value="QueA-like"/>
    <property type="match status" value="1"/>
</dbReference>
<keyword evidence="5 13" id="KW-0808">Transferase</keyword>
<evidence type="ECO:0000256" key="8">
    <source>
        <dbReference type="ARBA" id="ARBA00052751"/>
    </source>
</evidence>
<dbReference type="UniPathway" id="UPA00392"/>
<dbReference type="AlphaFoldDB" id="A0A0D6EUJ2"/>
<accession>A0A0D6EUJ2</accession>
<dbReference type="NCBIfam" id="NF001140">
    <property type="entry name" value="PRK00147.1"/>
    <property type="match status" value="1"/>
</dbReference>
<dbReference type="InterPro" id="IPR042119">
    <property type="entry name" value="QueA_dom2"/>
</dbReference>
<comment type="subcellular location">
    <subcellularLocation>
        <location evidence="1 13">Cytoplasm</location>
    </subcellularLocation>
</comment>
<dbReference type="FunFam" id="3.40.1780.10:FF:000001">
    <property type="entry name" value="S-adenosylmethionine:tRNA ribosyltransferase-isomerase"/>
    <property type="match status" value="1"/>
</dbReference>
<comment type="catalytic activity">
    <reaction evidence="8 13">
        <text>7-aminomethyl-7-carbaguanosine(34) in tRNA + S-adenosyl-L-methionine = epoxyqueuosine(34) in tRNA + adenine + L-methionine + 2 H(+)</text>
        <dbReference type="Rhea" id="RHEA:32155"/>
        <dbReference type="Rhea" id="RHEA-COMP:10342"/>
        <dbReference type="Rhea" id="RHEA-COMP:18582"/>
        <dbReference type="ChEBI" id="CHEBI:15378"/>
        <dbReference type="ChEBI" id="CHEBI:16708"/>
        <dbReference type="ChEBI" id="CHEBI:57844"/>
        <dbReference type="ChEBI" id="CHEBI:59789"/>
        <dbReference type="ChEBI" id="CHEBI:82833"/>
        <dbReference type="ChEBI" id="CHEBI:194443"/>
        <dbReference type="EC" id="2.4.99.17"/>
    </reaction>
</comment>
<dbReference type="STRING" id="1581557.BN1208_0282"/>
<keyword evidence="14" id="KW-0413">Isomerase</keyword>
<sequence length="341" mass="39061">MLIEEFDFDLPQHLIAQAPLQKRDSSRLLVLNKNTKLFSDKKFVDFVDLLNTNDLLIFNDTRVIKARLFGKKITGGKVEIMIERILDNHHALAHLKTSKKIFDGTIFEINEDVSVKVVRKEKDLFYIEFNSNLSSYDILEKYGHIPLPPYIERSADKSDEKRYQTIYAKESGAVAAPTAGLHFTDEIFKALNDKKIKYTFLTLHVGAGTFQPVRENDLDHHQMHSESFNVPDKTIQMIDDAKSKNGRIIAIGTTVLRALESKFSEETIQSGFKETSIFIKPGYTFKIVDALLTNFHLPKSTLFILVSAFSGSDTMKKLYQHAIKNEYRFFSYGDATFIERS</sequence>
<evidence type="ECO:0000256" key="5">
    <source>
        <dbReference type="ARBA" id="ARBA00022679"/>
    </source>
</evidence>
<evidence type="ECO:0000256" key="3">
    <source>
        <dbReference type="ARBA" id="ARBA00011245"/>
    </source>
</evidence>
<dbReference type="NCBIfam" id="TIGR00113">
    <property type="entry name" value="queA"/>
    <property type="match status" value="1"/>
</dbReference>
<dbReference type="InterPro" id="IPR003699">
    <property type="entry name" value="QueA"/>
</dbReference>
<dbReference type="HOGENOM" id="CLU_039110_1_0_4"/>
<evidence type="ECO:0000256" key="13">
    <source>
        <dbReference type="HAMAP-Rule" id="MF_00113"/>
    </source>
</evidence>
<dbReference type="EMBL" id="LN827929">
    <property type="protein sequence ID" value="CEZ19176.1"/>
    <property type="molecule type" value="Genomic_DNA"/>
</dbReference>
<evidence type="ECO:0000256" key="12">
    <source>
        <dbReference type="ARBA" id="ARBA00076160"/>
    </source>
</evidence>
<comment type="function">
    <text evidence="13">Transfers and isomerizes the ribose moiety from AdoMet to the 7-aminomethyl group of 7-deazaguanine (preQ1-tRNA) to give epoxyqueuosine (oQ-tRNA).</text>
</comment>
<dbReference type="Pfam" id="PF02547">
    <property type="entry name" value="Queuosine_synth"/>
    <property type="match status" value="1"/>
</dbReference>
<organism evidence="14 15">
    <name type="scientific">Candidatus Methylopumilus planktonicus</name>
    <dbReference type="NCBI Taxonomy" id="1581557"/>
    <lineage>
        <taxon>Bacteria</taxon>
        <taxon>Pseudomonadati</taxon>
        <taxon>Pseudomonadota</taxon>
        <taxon>Betaproteobacteria</taxon>
        <taxon>Nitrosomonadales</taxon>
        <taxon>Methylophilaceae</taxon>
        <taxon>Candidatus Methylopumilus</taxon>
    </lineage>
</organism>
<keyword evidence="15" id="KW-1185">Reference proteome</keyword>
<evidence type="ECO:0000256" key="10">
    <source>
        <dbReference type="ARBA" id="ARBA00066503"/>
    </source>
</evidence>
<dbReference type="OrthoDB" id="9805933at2"/>
<reference evidence="15" key="1">
    <citation type="submission" date="2014-12" db="EMBL/GenBank/DDBJ databases">
        <authorList>
            <person name="Salcher M.M."/>
        </authorList>
    </citation>
    <scope>NUCLEOTIDE SEQUENCE [LARGE SCALE GENOMIC DNA]</scope>
    <source>
        <strain evidence="15">MMS-10A-171</strain>
    </source>
</reference>
<keyword evidence="7 13" id="KW-0671">Queuosine biosynthesis</keyword>
<evidence type="ECO:0000256" key="9">
    <source>
        <dbReference type="ARBA" id="ARBA00061210"/>
    </source>
</evidence>
<dbReference type="RefSeq" id="WP_046487126.1">
    <property type="nucleotide sequence ID" value="NZ_LN827929.1"/>
</dbReference>
<dbReference type="InterPro" id="IPR042118">
    <property type="entry name" value="QueA_dom1"/>
</dbReference>
<comment type="pathway">
    <text evidence="2 13">tRNA modification; tRNA-queuosine biosynthesis.</text>
</comment>
<evidence type="ECO:0000256" key="1">
    <source>
        <dbReference type="ARBA" id="ARBA00004496"/>
    </source>
</evidence>
<keyword evidence="14" id="KW-0328">Glycosyltransferase</keyword>
<dbReference type="PANTHER" id="PTHR30307">
    <property type="entry name" value="S-ADENOSYLMETHIONINE:TRNA RIBOSYLTRANSFERASE-ISOMERASE"/>
    <property type="match status" value="1"/>
</dbReference>
<dbReference type="HAMAP" id="MF_00113">
    <property type="entry name" value="QueA"/>
    <property type="match status" value="1"/>
</dbReference>
<dbReference type="SUPFAM" id="SSF111337">
    <property type="entry name" value="QueA-like"/>
    <property type="match status" value="1"/>
</dbReference>
<proteinExistence type="inferred from homology"/>
<evidence type="ECO:0000256" key="2">
    <source>
        <dbReference type="ARBA" id="ARBA00004691"/>
    </source>
</evidence>
<dbReference type="PANTHER" id="PTHR30307:SF0">
    <property type="entry name" value="S-ADENOSYLMETHIONINE:TRNA RIBOSYLTRANSFERASE-ISOMERASE"/>
    <property type="match status" value="1"/>
</dbReference>
<evidence type="ECO:0000313" key="14">
    <source>
        <dbReference type="EMBL" id="CEZ19176.1"/>
    </source>
</evidence>